<dbReference type="PANTHER" id="PTHR31769">
    <property type="entry name" value="OS07G0462200 PROTEIN-RELATED"/>
    <property type="match status" value="1"/>
</dbReference>
<feature type="transmembrane region" description="Helical" evidence="7">
    <location>
        <begin position="74"/>
        <end position="94"/>
    </location>
</feature>
<evidence type="ECO:0000256" key="6">
    <source>
        <dbReference type="ARBA" id="ARBA00029467"/>
    </source>
</evidence>
<dbReference type="Proteomes" id="UP000823749">
    <property type="component" value="Chromosome 4"/>
</dbReference>
<keyword evidence="2 7" id="KW-0812">Transmembrane</keyword>
<evidence type="ECO:0000313" key="9">
    <source>
        <dbReference type="Proteomes" id="UP000823749"/>
    </source>
</evidence>
<evidence type="ECO:0000256" key="5">
    <source>
        <dbReference type="ARBA" id="ARBA00023136"/>
    </source>
</evidence>
<feature type="transmembrane region" description="Helical" evidence="7">
    <location>
        <begin position="128"/>
        <end position="154"/>
    </location>
</feature>
<evidence type="ECO:0000256" key="7">
    <source>
        <dbReference type="SAM" id="Phobius"/>
    </source>
</evidence>
<keyword evidence="4 7" id="KW-1133">Transmembrane helix</keyword>
<evidence type="ECO:0000313" key="8">
    <source>
        <dbReference type="EMBL" id="KAG5555208.1"/>
    </source>
</evidence>
<protein>
    <recommendedName>
        <fullName evidence="10">Transmembrane protein</fullName>
    </recommendedName>
</protein>
<reference evidence="8" key="1">
    <citation type="submission" date="2020-08" db="EMBL/GenBank/DDBJ databases">
        <title>Plant Genome Project.</title>
        <authorList>
            <person name="Zhang R.-G."/>
        </authorList>
    </citation>
    <scope>NUCLEOTIDE SEQUENCE</scope>
    <source>
        <strain evidence="8">WSP0</strain>
        <tissue evidence="8">Leaf</tissue>
    </source>
</reference>
<proteinExistence type="inferred from homology"/>
<sequence length="378" mass="41014">MPWESLAFKQSLFQAILKPSLSPSGGANFKATKSSSPIHADPLHNSFFASSTMAVTHADLAPSRQRTDLGSKTGAFIIVLSILFGLLCFILCLIAEASRSEATWVTTGDEGKGKRYECAYSGSGKTPLLCAAGAFLGLAIAMVVAHVYLMVAVSKSPPPALVIWDPDSATAQTLTWQAGFFFITTWMSFAVGEILLLIAISIESGHLKDYSTPRPSCLVLNQGVFSAAGVFSLVTVFLAAGLYITALRSQCLLQDQENVRREVMEAAMFHASPPRSPPRRIAAVSNENPVVRGPRDERTLGDYLSEQSSSRAVSYTDVGLVAFCPPPFFCTTSEVIECHLRSGVELVKKKRKLQHHRRRLQGVHEGRQCYNGDALLKS</sequence>
<comment type="caution">
    <text evidence="8">The sequence shown here is derived from an EMBL/GenBank/DDBJ whole genome shotgun (WGS) entry which is preliminary data.</text>
</comment>
<evidence type="ECO:0008006" key="10">
    <source>
        <dbReference type="Google" id="ProtNLM"/>
    </source>
</evidence>
<name>A0AAV6KRD6_9ERIC</name>
<dbReference type="AlphaFoldDB" id="A0AAV6KRD6"/>
<feature type="transmembrane region" description="Helical" evidence="7">
    <location>
        <begin position="174"/>
        <end position="202"/>
    </location>
</feature>
<keyword evidence="5 7" id="KW-0472">Membrane</keyword>
<evidence type="ECO:0000256" key="3">
    <source>
        <dbReference type="ARBA" id="ARBA00022729"/>
    </source>
</evidence>
<comment type="subcellular location">
    <subcellularLocation>
        <location evidence="1">Endomembrane system</location>
        <topology evidence="1">Multi-pass membrane protein</topology>
    </subcellularLocation>
</comment>
<keyword evidence="3" id="KW-0732">Signal</keyword>
<comment type="similarity">
    <text evidence="6">Belongs to the DESIGUAL family.</text>
</comment>
<dbReference type="Pfam" id="PF06749">
    <property type="entry name" value="DUF1218"/>
    <property type="match status" value="1"/>
</dbReference>
<dbReference type="EMBL" id="JACTNZ010000004">
    <property type="protein sequence ID" value="KAG5555208.1"/>
    <property type="molecule type" value="Genomic_DNA"/>
</dbReference>
<dbReference type="InterPro" id="IPR009606">
    <property type="entry name" value="DEAL/Modifying_wall_lignin1/2"/>
</dbReference>
<dbReference type="GO" id="GO:0012505">
    <property type="term" value="C:endomembrane system"/>
    <property type="evidence" value="ECO:0007669"/>
    <property type="project" value="UniProtKB-SubCell"/>
</dbReference>
<evidence type="ECO:0000256" key="2">
    <source>
        <dbReference type="ARBA" id="ARBA00022692"/>
    </source>
</evidence>
<accession>A0AAV6KRD6</accession>
<evidence type="ECO:0000256" key="1">
    <source>
        <dbReference type="ARBA" id="ARBA00004127"/>
    </source>
</evidence>
<keyword evidence="9" id="KW-1185">Reference proteome</keyword>
<evidence type="ECO:0000256" key="4">
    <source>
        <dbReference type="ARBA" id="ARBA00022989"/>
    </source>
</evidence>
<dbReference type="InterPro" id="IPR052222">
    <property type="entry name" value="DESIGUAL"/>
</dbReference>
<gene>
    <name evidence="8" type="ORF">RHGRI_012674</name>
</gene>
<feature type="transmembrane region" description="Helical" evidence="7">
    <location>
        <begin position="223"/>
        <end position="244"/>
    </location>
</feature>
<organism evidence="8 9">
    <name type="scientific">Rhododendron griersonianum</name>
    <dbReference type="NCBI Taxonomy" id="479676"/>
    <lineage>
        <taxon>Eukaryota</taxon>
        <taxon>Viridiplantae</taxon>
        <taxon>Streptophyta</taxon>
        <taxon>Embryophyta</taxon>
        <taxon>Tracheophyta</taxon>
        <taxon>Spermatophyta</taxon>
        <taxon>Magnoliopsida</taxon>
        <taxon>eudicotyledons</taxon>
        <taxon>Gunneridae</taxon>
        <taxon>Pentapetalae</taxon>
        <taxon>asterids</taxon>
        <taxon>Ericales</taxon>
        <taxon>Ericaceae</taxon>
        <taxon>Ericoideae</taxon>
        <taxon>Rhodoreae</taxon>
        <taxon>Rhododendron</taxon>
    </lineage>
</organism>